<reference evidence="1 2" key="1">
    <citation type="journal article" date="2016" name="Nat. Commun.">
        <title>Thousands of microbial genomes shed light on interconnected biogeochemical processes in an aquifer system.</title>
        <authorList>
            <person name="Anantharaman K."/>
            <person name="Brown C.T."/>
            <person name="Hug L.A."/>
            <person name="Sharon I."/>
            <person name="Castelle C.J."/>
            <person name="Probst A.J."/>
            <person name="Thomas B.C."/>
            <person name="Singh A."/>
            <person name="Wilkins M.J."/>
            <person name="Karaoz U."/>
            <person name="Brodie E.L."/>
            <person name="Williams K.H."/>
            <person name="Hubbard S.S."/>
            <person name="Banfield J.F."/>
        </authorList>
    </citation>
    <scope>NUCLEOTIDE SEQUENCE [LARGE SCALE GENOMIC DNA]</scope>
</reference>
<dbReference type="EMBL" id="MFJZ01000028">
    <property type="protein sequence ID" value="OGG30244.1"/>
    <property type="molecule type" value="Genomic_DNA"/>
</dbReference>
<gene>
    <name evidence="1" type="ORF">A2973_01085</name>
</gene>
<dbReference type="Proteomes" id="UP000176409">
    <property type="component" value="Unassembled WGS sequence"/>
</dbReference>
<proteinExistence type="predicted"/>
<evidence type="ECO:0008006" key="3">
    <source>
        <dbReference type="Google" id="ProtNLM"/>
    </source>
</evidence>
<evidence type="ECO:0000313" key="2">
    <source>
        <dbReference type="Proteomes" id="UP000176409"/>
    </source>
</evidence>
<evidence type="ECO:0000313" key="1">
    <source>
        <dbReference type="EMBL" id="OGG30244.1"/>
    </source>
</evidence>
<dbReference type="Gene3D" id="1.10.530.10">
    <property type="match status" value="1"/>
</dbReference>
<dbReference type="AlphaFoldDB" id="A0A1F6AZY0"/>
<dbReference type="STRING" id="1798396.A2973_01085"/>
<name>A0A1F6AZY0_9BACT</name>
<organism evidence="1 2">
    <name type="scientific">Candidatus Gottesmanbacteria bacterium RIFCSPLOWO2_01_FULL_49_10</name>
    <dbReference type="NCBI Taxonomy" id="1798396"/>
    <lineage>
        <taxon>Bacteria</taxon>
        <taxon>Candidatus Gottesmaniibacteriota</taxon>
    </lineage>
</organism>
<accession>A0A1F6AZY0</accession>
<protein>
    <recommendedName>
        <fullName evidence="3">Mannosyl-glycoprotein endo-beta-N-acetylglucosamidase-like domain-containing protein</fullName>
    </recommendedName>
</protein>
<comment type="caution">
    <text evidence="1">The sequence shown here is derived from an EMBL/GenBank/DDBJ whole genome shotgun (WGS) entry which is preliminary data.</text>
</comment>
<dbReference type="SUPFAM" id="SSF53955">
    <property type="entry name" value="Lysozyme-like"/>
    <property type="match status" value="1"/>
</dbReference>
<dbReference type="InterPro" id="IPR023346">
    <property type="entry name" value="Lysozyme-like_dom_sf"/>
</dbReference>
<sequence length="198" mass="21786">MIRKSILVLLWFPITLVLILINLSLLASTSSYEHPGISAIQNGVDALQPIAASGATEQILGTHIVAGDARALLLQSFLERQNSPIAPYAELLVREADANNLDWRLVVAIAMCESGAGRRMPKDSYNAWGISIFTGQNNGKDFSDWPHAIGWVSRYLREKFFAHGITDLKDIGAIYAPPSVENGFSWTNCVQQFQDSIL</sequence>